<proteinExistence type="inferred from homology"/>
<dbReference type="AlphaFoldDB" id="A0AA45W8E3"/>
<sequence length="550" mass="61394">MTSSRITRRGTMQMMGLAGTAGLFAPNLFVSTALAAQPDSPTGQIIVGFSQEPTVFNPLMPRIEVDDGVQLSLFDALFRISPEGEFIPALAAEVPTVENGGLSEDGLEWRIKLRDDVKWHDGEPFTAEDVKFTLDLVVDPEFRSWRTTGHDLVRDLTVVSPTEITWRMEEPFAPYMAILVETMMVPKHILGPEEDRNNAPFNQAPVGTGAFKWGSRTAGDHLELVANPDYFGEGPYIERLIYKYIPDLTVLYTQFKSGDIDIAGSQYITPDNYEEAKSLPGKVVEVVPSPTVESLFLNMERPQFKDKAVREALYAALDKQAIIDALYYGLPTPTESYLPQQSFFYNPDLPKHEFNIERANQILDDAGWAPGAGGIREKDGVRLSFSNSTTSGNHLREQAQQFMQQTFAEIGVEMTISNKPPAVMWGDYWTNSEFDTVIVGIVFTTGADADVTVRFHSGAIPAQDGAGSNTGQYQNEEVDKLLEQGTSTFVPEERKEIYHQLQEIVRDDLPLLPMFQYATVRGHKEGIKGIVPNINTRIDTWHAAAYYWDS</sequence>
<dbReference type="Proteomes" id="UP000186216">
    <property type="component" value="Unassembled WGS sequence"/>
</dbReference>
<dbReference type="InterPro" id="IPR039424">
    <property type="entry name" value="SBP_5"/>
</dbReference>
<evidence type="ECO:0000256" key="1">
    <source>
        <dbReference type="ARBA" id="ARBA00004418"/>
    </source>
</evidence>
<keyword evidence="9" id="KW-1185">Reference proteome</keyword>
<dbReference type="InterPro" id="IPR030678">
    <property type="entry name" value="Peptide/Ni-bd"/>
</dbReference>
<dbReference type="SUPFAM" id="SSF53850">
    <property type="entry name" value="Periplasmic binding protein-like II"/>
    <property type="match status" value="1"/>
</dbReference>
<evidence type="ECO:0000256" key="4">
    <source>
        <dbReference type="SAM" id="SignalP"/>
    </source>
</evidence>
<evidence type="ECO:0000313" key="8">
    <source>
        <dbReference type="Proteomes" id="UP000186216"/>
    </source>
</evidence>
<dbReference type="PANTHER" id="PTHR30290:SF38">
    <property type="entry name" value="D,D-DIPEPTIDE-BINDING PERIPLASMIC PROTEIN DDPA-RELATED"/>
    <property type="match status" value="1"/>
</dbReference>
<gene>
    <name evidence="7" type="ORF">JHX88_19520</name>
    <name evidence="6" type="ORF">SAMN05421772_12827</name>
</gene>
<dbReference type="PIRSF" id="PIRSF002741">
    <property type="entry name" value="MppA"/>
    <property type="match status" value="1"/>
</dbReference>
<evidence type="ECO:0000313" key="9">
    <source>
        <dbReference type="Proteomes" id="UP001215549"/>
    </source>
</evidence>
<dbReference type="Gene3D" id="3.40.190.10">
    <property type="entry name" value="Periplasmic binding protein-like II"/>
    <property type="match status" value="1"/>
</dbReference>
<dbReference type="Gene3D" id="3.90.76.10">
    <property type="entry name" value="Dipeptide-binding Protein, Domain 1"/>
    <property type="match status" value="1"/>
</dbReference>
<evidence type="ECO:0000313" key="7">
    <source>
        <dbReference type="EMBL" id="WCR02963.1"/>
    </source>
</evidence>
<protein>
    <submittedName>
        <fullName evidence="7">Peptide ABC transporter substrate-binding protein</fullName>
    </submittedName>
    <submittedName>
        <fullName evidence="6">Peptide/nickel transport system substrate-binding protein</fullName>
    </submittedName>
</protein>
<dbReference type="Gene3D" id="3.10.105.10">
    <property type="entry name" value="Dipeptide-binding Protein, Domain 3"/>
    <property type="match status" value="1"/>
</dbReference>
<dbReference type="Pfam" id="PF00496">
    <property type="entry name" value="SBP_bac_5"/>
    <property type="match status" value="1"/>
</dbReference>
<comment type="subcellular location">
    <subcellularLocation>
        <location evidence="1">Periplasm</location>
    </subcellularLocation>
</comment>
<reference evidence="6 8" key="1">
    <citation type="submission" date="2017-01" db="EMBL/GenBank/DDBJ databases">
        <authorList>
            <person name="Varghese N."/>
            <person name="Submissions S."/>
        </authorList>
    </citation>
    <scope>NUCLEOTIDE SEQUENCE [LARGE SCALE GENOMIC DNA]</scope>
    <source>
        <strain evidence="6 8">DSM 18447</strain>
    </source>
</reference>
<dbReference type="InterPro" id="IPR000914">
    <property type="entry name" value="SBP_5_dom"/>
</dbReference>
<dbReference type="PROSITE" id="PS51318">
    <property type="entry name" value="TAT"/>
    <property type="match status" value="1"/>
</dbReference>
<dbReference type="EMBL" id="CP067140">
    <property type="protein sequence ID" value="WCR02963.1"/>
    <property type="molecule type" value="Genomic_DNA"/>
</dbReference>
<organism evidence="6 8">
    <name type="scientific">Paracoccus saliphilus</name>
    <dbReference type="NCBI Taxonomy" id="405559"/>
    <lineage>
        <taxon>Bacteria</taxon>
        <taxon>Pseudomonadati</taxon>
        <taxon>Pseudomonadota</taxon>
        <taxon>Alphaproteobacteria</taxon>
        <taxon>Rhodobacterales</taxon>
        <taxon>Paracoccaceae</taxon>
        <taxon>Paracoccus</taxon>
    </lineage>
</organism>
<keyword evidence="3 4" id="KW-0732">Signal</keyword>
<evidence type="ECO:0000256" key="3">
    <source>
        <dbReference type="ARBA" id="ARBA00022729"/>
    </source>
</evidence>
<feature type="signal peptide" evidence="4">
    <location>
        <begin position="1"/>
        <end position="35"/>
    </location>
</feature>
<feature type="chain" id="PRO_5041430052" evidence="4">
    <location>
        <begin position="36"/>
        <end position="550"/>
    </location>
</feature>
<name>A0AA45W8E3_9RHOB</name>
<evidence type="ECO:0000256" key="2">
    <source>
        <dbReference type="ARBA" id="ARBA00005695"/>
    </source>
</evidence>
<accession>A0AA45W8E3</accession>
<dbReference type="Proteomes" id="UP001215549">
    <property type="component" value="Chromosome"/>
</dbReference>
<evidence type="ECO:0000259" key="5">
    <source>
        <dbReference type="Pfam" id="PF00496"/>
    </source>
</evidence>
<feature type="domain" description="Solute-binding protein family 5" evidence="5">
    <location>
        <begin position="86"/>
        <end position="452"/>
    </location>
</feature>
<dbReference type="RefSeq" id="WP_076528852.1">
    <property type="nucleotide sequence ID" value="NZ_CP067140.1"/>
</dbReference>
<dbReference type="GO" id="GO:0015833">
    <property type="term" value="P:peptide transport"/>
    <property type="evidence" value="ECO:0007669"/>
    <property type="project" value="TreeGrafter"/>
</dbReference>
<dbReference type="InterPro" id="IPR006311">
    <property type="entry name" value="TAT_signal"/>
</dbReference>
<evidence type="ECO:0000313" key="6">
    <source>
        <dbReference type="EMBL" id="SIT16459.1"/>
    </source>
</evidence>
<dbReference type="GO" id="GO:0043190">
    <property type="term" value="C:ATP-binding cassette (ABC) transporter complex"/>
    <property type="evidence" value="ECO:0007669"/>
    <property type="project" value="InterPro"/>
</dbReference>
<dbReference type="PANTHER" id="PTHR30290">
    <property type="entry name" value="PERIPLASMIC BINDING COMPONENT OF ABC TRANSPORTER"/>
    <property type="match status" value="1"/>
</dbReference>
<comment type="similarity">
    <text evidence="2">Belongs to the bacterial solute-binding protein 5 family.</text>
</comment>
<reference evidence="7 9" key="2">
    <citation type="submission" date="2021-01" db="EMBL/GenBank/DDBJ databases">
        <title>Biogeographic distribution of Paracoccus.</title>
        <authorList>
            <person name="Hollensteiner J."/>
            <person name="Leineberger J."/>
            <person name="Brinkhoff T."/>
            <person name="Daniel R."/>
        </authorList>
    </citation>
    <scope>NUCLEOTIDE SEQUENCE [LARGE SCALE GENOMIC DNA]</scope>
    <source>
        <strain evidence="7 9">DSM 18447</strain>
    </source>
</reference>
<dbReference type="GO" id="GO:0030288">
    <property type="term" value="C:outer membrane-bounded periplasmic space"/>
    <property type="evidence" value="ECO:0007669"/>
    <property type="project" value="UniProtKB-ARBA"/>
</dbReference>
<dbReference type="CDD" id="cd08513">
    <property type="entry name" value="PBP2_thermophilic_Hb8_like"/>
    <property type="match status" value="1"/>
</dbReference>
<dbReference type="EMBL" id="FTOU01000028">
    <property type="protein sequence ID" value="SIT16459.1"/>
    <property type="molecule type" value="Genomic_DNA"/>
</dbReference>
<dbReference type="GO" id="GO:1904680">
    <property type="term" value="F:peptide transmembrane transporter activity"/>
    <property type="evidence" value="ECO:0007669"/>
    <property type="project" value="TreeGrafter"/>
</dbReference>